<protein>
    <submittedName>
        <fullName evidence="1">Uncharacterized protein</fullName>
    </submittedName>
</protein>
<dbReference type="Pfam" id="PF06585">
    <property type="entry name" value="JHBP"/>
    <property type="match status" value="1"/>
</dbReference>
<organism evidence="1 2">
    <name type="scientific">Diploptera punctata</name>
    <name type="common">Pacific beetle cockroach</name>
    <dbReference type="NCBI Taxonomy" id="6984"/>
    <lineage>
        <taxon>Eukaryota</taxon>
        <taxon>Metazoa</taxon>
        <taxon>Ecdysozoa</taxon>
        <taxon>Arthropoda</taxon>
        <taxon>Hexapoda</taxon>
        <taxon>Insecta</taxon>
        <taxon>Pterygota</taxon>
        <taxon>Neoptera</taxon>
        <taxon>Polyneoptera</taxon>
        <taxon>Dictyoptera</taxon>
        <taxon>Blattodea</taxon>
        <taxon>Blaberoidea</taxon>
        <taxon>Blaberidae</taxon>
        <taxon>Diplopterinae</taxon>
        <taxon>Diploptera</taxon>
    </lineage>
</organism>
<accession>A0AAD8E4Y9</accession>
<proteinExistence type="predicted"/>
<feature type="non-terminal residue" evidence="1">
    <location>
        <position position="86"/>
    </location>
</feature>
<dbReference type="InterPro" id="IPR010562">
    <property type="entry name" value="Haemolymph_juvenile_hormone-bd"/>
</dbReference>
<gene>
    <name evidence="1" type="ORF">L9F63_005951</name>
</gene>
<evidence type="ECO:0000313" key="1">
    <source>
        <dbReference type="EMBL" id="KAJ9577450.1"/>
    </source>
</evidence>
<evidence type="ECO:0000313" key="2">
    <source>
        <dbReference type="Proteomes" id="UP001233999"/>
    </source>
</evidence>
<dbReference type="Proteomes" id="UP001233999">
    <property type="component" value="Unassembled WGS sequence"/>
</dbReference>
<name>A0AAD8E4Y9_DIPPU</name>
<keyword evidence="2" id="KW-1185">Reference proteome</keyword>
<sequence>GFINKSQSFKDLSCILLRTSCEADSCVSTMLQSTSNFFLVLLLLFATSCQTALKLPDYIKPCAKNNPNFNECALKSARNAIPQFIN</sequence>
<feature type="non-terminal residue" evidence="1">
    <location>
        <position position="1"/>
    </location>
</feature>
<reference evidence="1" key="1">
    <citation type="journal article" date="2023" name="IScience">
        <title>Live-bearing cockroach genome reveals convergent evolutionary mechanisms linked to viviparity in insects and beyond.</title>
        <authorList>
            <person name="Fouks B."/>
            <person name="Harrison M.C."/>
            <person name="Mikhailova A.A."/>
            <person name="Marchal E."/>
            <person name="English S."/>
            <person name="Carruthers M."/>
            <person name="Jennings E.C."/>
            <person name="Chiamaka E.L."/>
            <person name="Frigard R.A."/>
            <person name="Pippel M."/>
            <person name="Attardo G.M."/>
            <person name="Benoit J.B."/>
            <person name="Bornberg-Bauer E."/>
            <person name="Tobe S.S."/>
        </authorList>
    </citation>
    <scope>NUCLEOTIDE SEQUENCE</scope>
    <source>
        <strain evidence="1">Stay&amp;Tobe</strain>
    </source>
</reference>
<reference evidence="1" key="2">
    <citation type="submission" date="2023-05" db="EMBL/GenBank/DDBJ databases">
        <authorList>
            <person name="Fouks B."/>
        </authorList>
    </citation>
    <scope>NUCLEOTIDE SEQUENCE</scope>
    <source>
        <strain evidence="1">Stay&amp;Tobe</strain>
        <tissue evidence="1">Testes</tissue>
    </source>
</reference>
<comment type="caution">
    <text evidence="1">The sequence shown here is derived from an EMBL/GenBank/DDBJ whole genome shotgun (WGS) entry which is preliminary data.</text>
</comment>
<dbReference type="EMBL" id="JASPKZ010009357">
    <property type="protein sequence ID" value="KAJ9577450.1"/>
    <property type="molecule type" value="Genomic_DNA"/>
</dbReference>
<dbReference type="AlphaFoldDB" id="A0AAD8E4Y9"/>